<dbReference type="InterPro" id="IPR050214">
    <property type="entry name" value="Cys_Synth/Cystath_Beta-Synth"/>
</dbReference>
<keyword evidence="3" id="KW-0663">Pyridoxal phosphate</keyword>
<gene>
    <name evidence="5" type="ORF">AUJ95_09110</name>
</gene>
<dbReference type="PROSITE" id="PS00901">
    <property type="entry name" value="CYS_SYNTHASE"/>
    <property type="match status" value="1"/>
</dbReference>
<accession>A0A1J5DL76</accession>
<evidence type="ECO:0000256" key="2">
    <source>
        <dbReference type="ARBA" id="ARBA00007103"/>
    </source>
</evidence>
<dbReference type="PANTHER" id="PTHR10314">
    <property type="entry name" value="CYSTATHIONINE BETA-SYNTHASE"/>
    <property type="match status" value="1"/>
</dbReference>
<dbReference type="GO" id="GO:0016765">
    <property type="term" value="F:transferase activity, transferring alkyl or aryl (other than methyl) groups"/>
    <property type="evidence" value="ECO:0007669"/>
    <property type="project" value="UniProtKB-ARBA"/>
</dbReference>
<feature type="domain" description="Tryptophan synthase beta chain-like PALP" evidence="4">
    <location>
        <begin position="7"/>
        <end position="286"/>
    </location>
</feature>
<evidence type="ECO:0000313" key="5">
    <source>
        <dbReference type="EMBL" id="OIP36772.1"/>
    </source>
</evidence>
<proteinExistence type="inferred from homology"/>
<dbReference type="InterPro" id="IPR036052">
    <property type="entry name" value="TrpB-like_PALP_sf"/>
</dbReference>
<evidence type="ECO:0000256" key="1">
    <source>
        <dbReference type="ARBA" id="ARBA00001933"/>
    </source>
</evidence>
<sequence length="290" mass="31804">MALSILERIGHTPLLNINSLNKELGSVKLFAKAEWFNPGGSVKDRAGLWMIEDAERRGILHKNKIILESSSGNTGVALAMIGAEKGYQVELVVPENIHEAKRKKMEYYGAKLILIPAIDGSDGAFFVAQRMYEENPEAYFLIDQYNNPANPQAHYETTGKEILEQTDFRVTHFVAGTGTSGTLMGTGKRLKEHNPNTQIIGVQPKESLHGIEGLKNMACSMVPGNYNDSFPDRKIFVPTESAYEMQKFLLAEEGLIVGTSAAAASWAALELAKGLRDAVIVTIFPDGYGE</sequence>
<dbReference type="EMBL" id="MNYI01000233">
    <property type="protein sequence ID" value="OIP36772.1"/>
    <property type="molecule type" value="Genomic_DNA"/>
</dbReference>
<reference evidence="5 6" key="1">
    <citation type="journal article" date="2016" name="Environ. Microbiol.">
        <title>Genomic resolution of a cold subsurface aquifer community provides metabolic insights for novel microbes adapted to high CO concentrations.</title>
        <authorList>
            <person name="Probst A.J."/>
            <person name="Castelle C.J."/>
            <person name="Singh A."/>
            <person name="Brown C.T."/>
            <person name="Anantharaman K."/>
            <person name="Sharon I."/>
            <person name="Hug L.A."/>
            <person name="Burstein D."/>
            <person name="Emerson J.B."/>
            <person name="Thomas B.C."/>
            <person name="Banfield J.F."/>
        </authorList>
    </citation>
    <scope>NUCLEOTIDE SEQUENCE [LARGE SCALE GENOMIC DNA]</scope>
    <source>
        <strain evidence="5">CG2_30_40_21</strain>
    </source>
</reference>
<dbReference type="InterPro" id="IPR001216">
    <property type="entry name" value="P-phosphate_BS"/>
</dbReference>
<organism evidence="5 6">
    <name type="scientific">Candidatus Desantisbacteria bacterium CG2_30_40_21</name>
    <dbReference type="NCBI Taxonomy" id="1817895"/>
    <lineage>
        <taxon>Bacteria</taxon>
        <taxon>Candidatus Desantisiibacteriota</taxon>
    </lineage>
</organism>
<comment type="caution">
    <text evidence="5">The sequence shown here is derived from an EMBL/GenBank/DDBJ whole genome shotgun (WGS) entry which is preliminary data.</text>
</comment>
<evidence type="ECO:0000259" key="4">
    <source>
        <dbReference type="Pfam" id="PF00291"/>
    </source>
</evidence>
<name>A0A1J5DL76_9BACT</name>
<dbReference type="FunFam" id="3.40.50.1100:FF:000003">
    <property type="entry name" value="Cystathionine beta-synthase"/>
    <property type="match status" value="1"/>
</dbReference>
<dbReference type="Pfam" id="PF00291">
    <property type="entry name" value="PALP"/>
    <property type="match status" value="1"/>
</dbReference>
<dbReference type="AlphaFoldDB" id="A0A1J5DL76"/>
<dbReference type="InterPro" id="IPR001926">
    <property type="entry name" value="TrpB-like_PALP"/>
</dbReference>
<dbReference type="STRING" id="1817895.AUJ95_09110"/>
<comment type="cofactor">
    <cofactor evidence="1">
        <name>pyridoxal 5'-phosphate</name>
        <dbReference type="ChEBI" id="CHEBI:597326"/>
    </cofactor>
</comment>
<dbReference type="Gene3D" id="3.40.50.1100">
    <property type="match status" value="2"/>
</dbReference>
<protein>
    <submittedName>
        <fullName evidence="5">Cysteine synthase</fullName>
    </submittedName>
</protein>
<dbReference type="CDD" id="cd01561">
    <property type="entry name" value="CBS_like"/>
    <property type="match status" value="1"/>
</dbReference>
<evidence type="ECO:0000313" key="6">
    <source>
        <dbReference type="Proteomes" id="UP000183085"/>
    </source>
</evidence>
<evidence type="ECO:0000256" key="3">
    <source>
        <dbReference type="ARBA" id="ARBA00022898"/>
    </source>
</evidence>
<dbReference type="GO" id="GO:0006535">
    <property type="term" value="P:cysteine biosynthetic process from serine"/>
    <property type="evidence" value="ECO:0007669"/>
    <property type="project" value="InterPro"/>
</dbReference>
<dbReference type="Proteomes" id="UP000183085">
    <property type="component" value="Unassembled WGS sequence"/>
</dbReference>
<comment type="similarity">
    <text evidence="2">Belongs to the cysteine synthase/cystathionine beta-synthase family.</text>
</comment>
<dbReference type="SUPFAM" id="SSF53686">
    <property type="entry name" value="Tryptophan synthase beta subunit-like PLP-dependent enzymes"/>
    <property type="match status" value="1"/>
</dbReference>